<sequence length="70" mass="7614">MDTGEGGVIDRALHLEFKALALADVGDPLETEAGQCSLHRLALGVEDLRLEHDVDYDACHWHSRWCGAGA</sequence>
<accession>A0ABP4AYZ7</accession>
<dbReference type="Proteomes" id="UP001500418">
    <property type="component" value="Unassembled WGS sequence"/>
</dbReference>
<name>A0ABP4AYZ7_9ACTN</name>
<comment type="caution">
    <text evidence="1">The sequence shown here is derived from an EMBL/GenBank/DDBJ whole genome shotgun (WGS) entry which is preliminary data.</text>
</comment>
<organism evidence="1 2">
    <name type="scientific">Streptomyces rhizosphaericus</name>
    <dbReference type="NCBI Taxonomy" id="114699"/>
    <lineage>
        <taxon>Bacteria</taxon>
        <taxon>Bacillati</taxon>
        <taxon>Actinomycetota</taxon>
        <taxon>Actinomycetes</taxon>
        <taxon>Kitasatosporales</taxon>
        <taxon>Streptomycetaceae</taxon>
        <taxon>Streptomyces</taxon>
        <taxon>Streptomyces violaceusniger group</taxon>
    </lineage>
</organism>
<keyword evidence="2" id="KW-1185">Reference proteome</keyword>
<dbReference type="EMBL" id="BAAAID010000045">
    <property type="protein sequence ID" value="GAA0943491.1"/>
    <property type="molecule type" value="Genomic_DNA"/>
</dbReference>
<protein>
    <submittedName>
        <fullName evidence="1">Uncharacterized protein</fullName>
    </submittedName>
</protein>
<proteinExistence type="predicted"/>
<gene>
    <name evidence="1" type="ORF">GCM10009575_060740</name>
</gene>
<evidence type="ECO:0000313" key="1">
    <source>
        <dbReference type="EMBL" id="GAA0943491.1"/>
    </source>
</evidence>
<evidence type="ECO:0000313" key="2">
    <source>
        <dbReference type="Proteomes" id="UP001500418"/>
    </source>
</evidence>
<reference evidence="2" key="1">
    <citation type="journal article" date="2019" name="Int. J. Syst. Evol. Microbiol.">
        <title>The Global Catalogue of Microorganisms (GCM) 10K type strain sequencing project: providing services to taxonomists for standard genome sequencing and annotation.</title>
        <authorList>
            <consortium name="The Broad Institute Genomics Platform"/>
            <consortium name="The Broad Institute Genome Sequencing Center for Infectious Disease"/>
            <person name="Wu L."/>
            <person name="Ma J."/>
        </authorList>
    </citation>
    <scope>NUCLEOTIDE SEQUENCE [LARGE SCALE GENOMIC DNA]</scope>
    <source>
        <strain evidence="2">JCM 11444</strain>
    </source>
</reference>